<dbReference type="InterPro" id="IPR013882">
    <property type="entry name" value="Ctp1_C"/>
</dbReference>
<sequence>MARTPAGPSNANKELEKKIRNLQFSNDELRKQAFMELQRGHRLASKMGFDSVEEAEAAIAAQPKVYNRDFLKDVSTRIEELESELEKSVQLNKLAQVALKDAREVAEAAQKENEELILRLSNAEAENNALKERLEVQEINAEEKAKSPSPPVVTGLQTLVTSGKSSRTLQDITPLSSCSYTRLDEDAPSPDVFMPTDTTLTHFKPEVSPLVCLELRELQRKYDALRATKGRSDEKYKTDYKKWREFKQWMCDLENESPAHLTGDKKKDEWRRVLRIRRQFKKIGPRLSTDVESMDENHVKDEHATPSVAHYCNEAKATGEALPMQVKAGPAPPSPVTTSRKRTFEEATSSETEDDSQAPEPVYHTQLGLQLISARSPLRKVRSSPRPSPKRSPRPRRASASVPESISEDATHRQRTSKTSQHSATGTPKANGSGDKENVPGTGSTKRYPSDYSAFKGRGRYAASNVRETTVNSVYQINPAQNDGRDFPYAEVVRNKKQRKCLHGENCMNCRDYYENIGPSPPRQKPPLWRSPVSTPSKASSSHATQPLDADFDDDLDEAAQKKRAAIVKHQNEISRHRHQWEGPKTPPKYWIIGFPDTQEVAAINEQAREMHEQKRRKVEMEANNGGKYKKRR</sequence>
<feature type="region of interest" description="Disordered" evidence="5">
    <location>
        <begin position="518"/>
        <end position="551"/>
    </location>
</feature>
<dbReference type="PANTHER" id="PTHR15107:SF0">
    <property type="entry name" value="DNA ENDONUCLEASE ACTIVATOR CTP1 C-TERMINAL DOMAIN-CONTAINING PROTEIN"/>
    <property type="match status" value="1"/>
</dbReference>
<dbReference type="EMBL" id="BFAD01000005">
    <property type="protein sequence ID" value="GBE83548.1"/>
    <property type="molecule type" value="Genomic_DNA"/>
</dbReference>
<dbReference type="GO" id="GO:0010792">
    <property type="term" value="P:DNA double-strand break processing involved in repair via single-strand annealing"/>
    <property type="evidence" value="ECO:0007669"/>
    <property type="project" value="TreeGrafter"/>
</dbReference>
<evidence type="ECO:0000256" key="1">
    <source>
        <dbReference type="ARBA" id="ARBA00004123"/>
    </source>
</evidence>
<name>A0A401GMU9_9APHY</name>
<feature type="compositionally biased region" description="Polar residues" evidence="5">
    <location>
        <begin position="417"/>
        <end position="430"/>
    </location>
</feature>
<feature type="compositionally biased region" description="Basic residues" evidence="5">
    <location>
        <begin position="377"/>
        <end position="397"/>
    </location>
</feature>
<feature type="compositionally biased region" description="Low complexity" evidence="5">
    <location>
        <begin position="531"/>
        <end position="549"/>
    </location>
</feature>
<dbReference type="STRING" id="139825.A0A401GMU9"/>
<comment type="caution">
    <text evidence="7">The sequence shown here is derived from an EMBL/GenBank/DDBJ whole genome shotgun (WGS) entry which is preliminary data.</text>
</comment>
<evidence type="ECO:0000256" key="2">
    <source>
        <dbReference type="ARBA" id="ARBA00022763"/>
    </source>
</evidence>
<evidence type="ECO:0000313" key="7">
    <source>
        <dbReference type="EMBL" id="GBE83548.1"/>
    </source>
</evidence>
<dbReference type="AlphaFoldDB" id="A0A401GMU9"/>
<keyword evidence="3" id="KW-0539">Nucleus</keyword>
<accession>A0A401GMU9</accession>
<dbReference type="RefSeq" id="XP_027614461.1">
    <property type="nucleotide sequence ID" value="XM_027758660.1"/>
</dbReference>
<evidence type="ECO:0000256" key="5">
    <source>
        <dbReference type="SAM" id="MobiDB-lite"/>
    </source>
</evidence>
<feature type="region of interest" description="Disordered" evidence="5">
    <location>
        <begin position="325"/>
        <end position="453"/>
    </location>
</feature>
<feature type="domain" description="DNA endonuclease activator Ctp1 C-terminal" evidence="6">
    <location>
        <begin position="489"/>
        <end position="600"/>
    </location>
</feature>
<dbReference type="GO" id="GO:0005634">
    <property type="term" value="C:nucleus"/>
    <property type="evidence" value="ECO:0007669"/>
    <property type="project" value="UniProtKB-SubCell"/>
</dbReference>
<dbReference type="PANTHER" id="PTHR15107">
    <property type="entry name" value="RETINOBLASTOMA BINDING PROTEIN 8"/>
    <property type="match status" value="1"/>
</dbReference>
<gene>
    <name evidence="7" type="ORF">SCP_0506030</name>
</gene>
<dbReference type="InParanoid" id="A0A401GMU9"/>
<dbReference type="GO" id="GO:0003684">
    <property type="term" value="F:damaged DNA binding"/>
    <property type="evidence" value="ECO:0007669"/>
    <property type="project" value="TreeGrafter"/>
</dbReference>
<keyword evidence="8" id="KW-1185">Reference proteome</keyword>
<dbReference type="Pfam" id="PF08573">
    <property type="entry name" value="SAE2"/>
    <property type="match status" value="1"/>
</dbReference>
<feature type="coiled-coil region" evidence="4">
    <location>
        <begin position="71"/>
        <end position="147"/>
    </location>
</feature>
<organism evidence="7 8">
    <name type="scientific">Sparassis crispa</name>
    <dbReference type="NCBI Taxonomy" id="139825"/>
    <lineage>
        <taxon>Eukaryota</taxon>
        <taxon>Fungi</taxon>
        <taxon>Dikarya</taxon>
        <taxon>Basidiomycota</taxon>
        <taxon>Agaricomycotina</taxon>
        <taxon>Agaricomycetes</taxon>
        <taxon>Polyporales</taxon>
        <taxon>Sparassidaceae</taxon>
        <taxon>Sparassis</taxon>
    </lineage>
</organism>
<evidence type="ECO:0000256" key="3">
    <source>
        <dbReference type="ARBA" id="ARBA00023242"/>
    </source>
</evidence>
<dbReference type="GeneID" id="38780465"/>
<comment type="subcellular location">
    <subcellularLocation>
        <location evidence="1">Nucleus</location>
    </subcellularLocation>
</comment>
<dbReference type="InterPro" id="IPR033316">
    <property type="entry name" value="RBBP8-like"/>
</dbReference>
<dbReference type="OrthoDB" id="5801062at2759"/>
<keyword evidence="4" id="KW-0175">Coiled coil</keyword>
<protein>
    <recommendedName>
        <fullName evidence="6">DNA endonuclease activator Ctp1 C-terminal domain-containing protein</fullName>
    </recommendedName>
</protein>
<evidence type="ECO:0000259" key="6">
    <source>
        <dbReference type="Pfam" id="PF08573"/>
    </source>
</evidence>
<evidence type="ECO:0000256" key="4">
    <source>
        <dbReference type="SAM" id="Coils"/>
    </source>
</evidence>
<reference evidence="7 8" key="1">
    <citation type="journal article" date="2018" name="Sci. Rep.">
        <title>Genome sequence of the cauliflower mushroom Sparassis crispa (Hanabiratake) and its association with beneficial usage.</title>
        <authorList>
            <person name="Kiyama R."/>
            <person name="Furutani Y."/>
            <person name="Kawaguchi K."/>
            <person name="Nakanishi T."/>
        </authorList>
    </citation>
    <scope>NUCLEOTIDE SEQUENCE [LARGE SCALE GENOMIC DNA]</scope>
</reference>
<proteinExistence type="predicted"/>
<evidence type="ECO:0000313" key="8">
    <source>
        <dbReference type="Proteomes" id="UP000287166"/>
    </source>
</evidence>
<feature type="region of interest" description="Disordered" evidence="5">
    <location>
        <begin position="609"/>
        <end position="633"/>
    </location>
</feature>
<dbReference type="Proteomes" id="UP000287166">
    <property type="component" value="Unassembled WGS sequence"/>
</dbReference>
<keyword evidence="2" id="KW-0227">DNA damage</keyword>